<dbReference type="EMBL" id="VCEJ01000005">
    <property type="protein sequence ID" value="TLU99431.1"/>
    <property type="molecule type" value="Genomic_DNA"/>
</dbReference>
<keyword evidence="2" id="KW-1185">Reference proteome</keyword>
<organism evidence="1 2">
    <name type="scientific">Dyadobacter luticola</name>
    <dbReference type="NCBI Taxonomy" id="1979387"/>
    <lineage>
        <taxon>Bacteria</taxon>
        <taxon>Pseudomonadati</taxon>
        <taxon>Bacteroidota</taxon>
        <taxon>Cytophagia</taxon>
        <taxon>Cytophagales</taxon>
        <taxon>Spirosomataceae</taxon>
        <taxon>Dyadobacter</taxon>
    </lineage>
</organism>
<sequence length="570" mass="64691">MRFIILTILLSGILATSYAETDSLIIKGRIQNLSGRLYRQASFINFSRNNILQPQSELSKQAPLEPDGSFRLSLPMLFSQEEIYLDYGGRAFATFLGSPGTVEITFNGDSIGKAKKLFFFAGVNADANNQYPLYVDAENKIAESNKAVASSLISNSKDLLGPNFFKSFWQRGTPEAKSLVKSREQLRLSALQNISQNAMLSPVLFQWVKSITDEEGLQLMYEHAMGTDYVVPKDLLDSLEKLKNPPLTGQRVIWANRFGNYADIIVGNRKISNPARVNSLPVRLMSTLIRNNAVNLTPDERQHLDNITANGLTEKGELDFMNKLFAKNEMVLNLLFNFERENRIYGEVFDSTATEFLKVRYLAKNMYKFTYPQQLVLNKYIQSRTGLPQFRQSLDEIVALEVRDSADIRKIINFKDVRTDPAEALPGYWLAASNDRGTSWFNRVLDTYKGKTVYLAKWNIEDPKSREELDFIPALQASLPEDVVFLYVHLADEENNTSEQLLRQYIVRHKLKGTHLFLNNDQVMDMLFRLNPLDTGTFALIRPNGKFAMKNASPPSAREKTVQAILQAGN</sequence>
<dbReference type="RefSeq" id="WP_138367721.1">
    <property type="nucleotide sequence ID" value="NZ_VCEJ01000005.1"/>
</dbReference>
<comment type="caution">
    <text evidence="1">The sequence shown here is derived from an EMBL/GenBank/DDBJ whole genome shotgun (WGS) entry which is preliminary data.</text>
</comment>
<protein>
    <recommendedName>
        <fullName evidence="3">Thioredoxin domain-containing protein</fullName>
    </recommendedName>
</protein>
<evidence type="ECO:0000313" key="1">
    <source>
        <dbReference type="EMBL" id="TLU99431.1"/>
    </source>
</evidence>
<dbReference type="OrthoDB" id="908604at2"/>
<gene>
    <name evidence="1" type="ORF">FEN17_23010</name>
</gene>
<dbReference type="Gene3D" id="3.40.30.10">
    <property type="entry name" value="Glutaredoxin"/>
    <property type="match status" value="1"/>
</dbReference>
<dbReference type="AlphaFoldDB" id="A0A5R9KT29"/>
<name>A0A5R9KT29_9BACT</name>
<dbReference type="SUPFAM" id="SSF52833">
    <property type="entry name" value="Thioredoxin-like"/>
    <property type="match status" value="1"/>
</dbReference>
<reference evidence="1 2" key="1">
    <citation type="submission" date="2019-05" db="EMBL/GenBank/DDBJ databases">
        <authorList>
            <person name="Qu J.-H."/>
        </authorList>
    </citation>
    <scope>NUCLEOTIDE SEQUENCE [LARGE SCALE GENOMIC DNA]</scope>
    <source>
        <strain evidence="1 2">T17</strain>
    </source>
</reference>
<dbReference type="Proteomes" id="UP000306402">
    <property type="component" value="Unassembled WGS sequence"/>
</dbReference>
<proteinExistence type="predicted"/>
<accession>A0A5R9KT29</accession>
<dbReference type="InterPro" id="IPR036249">
    <property type="entry name" value="Thioredoxin-like_sf"/>
</dbReference>
<evidence type="ECO:0008006" key="3">
    <source>
        <dbReference type="Google" id="ProtNLM"/>
    </source>
</evidence>
<evidence type="ECO:0000313" key="2">
    <source>
        <dbReference type="Proteomes" id="UP000306402"/>
    </source>
</evidence>